<evidence type="ECO:0000313" key="2">
    <source>
        <dbReference type="Proteomes" id="UP001152320"/>
    </source>
</evidence>
<sequence length="117" mass="13204">MWCHPHNAFIKQHTCTPNLEMLTVSIRPYYLPREFSHVLLYTVYIPDKSAAKAGSQELGAVIHELKVESPEAFIVVNGDFNHGTLKRSGSAFYQHVNCLTPGDIILDLCYSNIKDVQ</sequence>
<comment type="caution">
    <text evidence="1">The sequence shown here is derived from an EMBL/GenBank/DDBJ whole genome shotgun (WGS) entry which is preliminary data.</text>
</comment>
<reference evidence="1" key="1">
    <citation type="submission" date="2021-10" db="EMBL/GenBank/DDBJ databases">
        <title>Tropical sea cucumber genome reveals ecological adaptation and Cuvierian tubules defense mechanism.</title>
        <authorList>
            <person name="Chen T."/>
        </authorList>
    </citation>
    <scope>NUCLEOTIDE SEQUENCE</scope>
    <source>
        <strain evidence="1">Nanhai2018</strain>
        <tissue evidence="1">Muscle</tissue>
    </source>
</reference>
<dbReference type="AlphaFoldDB" id="A0A9Q0YCH1"/>
<evidence type="ECO:0008006" key="3">
    <source>
        <dbReference type="Google" id="ProtNLM"/>
    </source>
</evidence>
<evidence type="ECO:0000313" key="1">
    <source>
        <dbReference type="EMBL" id="KAJ8020273.1"/>
    </source>
</evidence>
<proteinExistence type="predicted"/>
<name>A0A9Q0YCH1_HOLLE</name>
<keyword evidence="2" id="KW-1185">Reference proteome</keyword>
<gene>
    <name evidence="1" type="ORF">HOLleu_39827</name>
</gene>
<organism evidence="1 2">
    <name type="scientific">Holothuria leucospilota</name>
    <name type="common">Black long sea cucumber</name>
    <name type="synonym">Mertensiothuria leucospilota</name>
    <dbReference type="NCBI Taxonomy" id="206669"/>
    <lineage>
        <taxon>Eukaryota</taxon>
        <taxon>Metazoa</taxon>
        <taxon>Echinodermata</taxon>
        <taxon>Eleutherozoa</taxon>
        <taxon>Echinozoa</taxon>
        <taxon>Holothuroidea</taxon>
        <taxon>Aspidochirotacea</taxon>
        <taxon>Aspidochirotida</taxon>
        <taxon>Holothuriidae</taxon>
        <taxon>Holothuria</taxon>
    </lineage>
</organism>
<dbReference type="PANTHER" id="PTHR47510">
    <property type="entry name" value="REVERSE TRANSCRIPTASE DOMAIN-CONTAINING PROTEIN"/>
    <property type="match status" value="1"/>
</dbReference>
<protein>
    <recommendedName>
        <fullName evidence="3">Endonuclease/exonuclease/phosphatase domain-containing protein</fullName>
    </recommendedName>
</protein>
<dbReference type="Proteomes" id="UP001152320">
    <property type="component" value="Chromosome 22"/>
</dbReference>
<dbReference type="PANTHER" id="PTHR47510:SF3">
    <property type="entry name" value="ENDO_EXONUCLEASE_PHOSPHATASE DOMAIN-CONTAINING PROTEIN"/>
    <property type="match status" value="1"/>
</dbReference>
<dbReference type="EMBL" id="JAIZAY010000022">
    <property type="protein sequence ID" value="KAJ8020273.1"/>
    <property type="molecule type" value="Genomic_DNA"/>
</dbReference>
<dbReference type="OrthoDB" id="8945806at2759"/>
<accession>A0A9Q0YCH1</accession>